<dbReference type="GO" id="GO:0016651">
    <property type="term" value="F:oxidoreductase activity, acting on NAD(P)H"/>
    <property type="evidence" value="ECO:0007669"/>
    <property type="project" value="UniProtKB-UniRule"/>
</dbReference>
<dbReference type="GO" id="GO:0005829">
    <property type="term" value="C:cytosol"/>
    <property type="evidence" value="ECO:0007669"/>
    <property type="project" value="TreeGrafter"/>
</dbReference>
<evidence type="ECO:0000256" key="4">
    <source>
        <dbReference type="ARBA" id="ARBA00022630"/>
    </source>
</evidence>
<dbReference type="FunFam" id="3.40.50.80:FF:000030">
    <property type="entry name" value="NADPH-dependent diflavin oxidoreductase 1"/>
    <property type="match status" value="1"/>
</dbReference>
<keyword evidence="5 9" id="KW-0288">FMN</keyword>
<dbReference type="GO" id="GO:0050660">
    <property type="term" value="F:flavin adenine dinucleotide binding"/>
    <property type="evidence" value="ECO:0007669"/>
    <property type="project" value="UniProtKB-UniRule"/>
</dbReference>
<feature type="domain" description="Flavodoxin-like" evidence="10">
    <location>
        <begin position="10"/>
        <end position="155"/>
    </location>
</feature>
<comment type="similarity">
    <text evidence="9">Belongs to the NADPH-dependent diflavin oxidoreductase NDOR1 family.</text>
</comment>
<comment type="similarity">
    <text evidence="9">In the C-terminal section; belongs to the flavoprotein pyridine nucleotide cytochrome reductase family.</text>
</comment>
<evidence type="ECO:0000256" key="6">
    <source>
        <dbReference type="ARBA" id="ARBA00022827"/>
    </source>
</evidence>
<keyword evidence="6 9" id="KW-0274">FAD</keyword>
<gene>
    <name evidence="9" type="primary">TAH18</name>
    <name evidence="12" type="ORF">QG37_01911</name>
</gene>
<dbReference type="SUPFAM" id="SSF63380">
    <property type="entry name" value="Riboflavin synthase domain-like"/>
    <property type="match status" value="1"/>
</dbReference>
<evidence type="ECO:0000259" key="11">
    <source>
        <dbReference type="PROSITE" id="PS51384"/>
    </source>
</evidence>
<dbReference type="VEuPathDB" id="FungiDB:CJI96_0001866"/>
<dbReference type="VEuPathDB" id="FungiDB:CJI97_003404"/>
<dbReference type="GO" id="GO:0010181">
    <property type="term" value="F:FMN binding"/>
    <property type="evidence" value="ECO:0007669"/>
    <property type="project" value="UniProtKB-UniRule"/>
</dbReference>
<dbReference type="VEuPathDB" id="FungiDB:CJJ09_000776"/>
<dbReference type="GO" id="GO:0005739">
    <property type="term" value="C:mitochondrion"/>
    <property type="evidence" value="ECO:0007669"/>
    <property type="project" value="UniProtKB-SubCell"/>
</dbReference>
<evidence type="ECO:0000256" key="9">
    <source>
        <dbReference type="HAMAP-Rule" id="MF_03178"/>
    </source>
</evidence>
<dbReference type="InterPro" id="IPR028879">
    <property type="entry name" value="NDOR1"/>
</dbReference>
<evidence type="ECO:0000313" key="13">
    <source>
        <dbReference type="Proteomes" id="UP000037122"/>
    </source>
</evidence>
<keyword evidence="3 9" id="KW-0963">Cytoplasm</keyword>
<dbReference type="GO" id="GO:0016226">
    <property type="term" value="P:iron-sulfur cluster assembly"/>
    <property type="evidence" value="ECO:0007669"/>
    <property type="project" value="UniProtKB-UniRule"/>
</dbReference>
<feature type="binding site" evidence="9">
    <location>
        <begin position="416"/>
        <end position="419"/>
    </location>
    <ligand>
        <name>FAD</name>
        <dbReference type="ChEBI" id="CHEBI:57692"/>
    </ligand>
</feature>
<dbReference type="SUPFAM" id="SSF52343">
    <property type="entry name" value="Ferredoxin reductase-like, C-terminal NADP-linked domain"/>
    <property type="match status" value="1"/>
</dbReference>
<comment type="caution">
    <text evidence="9">Lacks conserved residue(s) required for the propagation of feature annotation.</text>
</comment>
<comment type="function">
    <text evidence="9">NADPH-dependent reductase which is a central component of the cytosolic iron-sulfur (Fe-S) protein assembly (CIA) machinery. Transfers electrons from NADPH via its FAD and FMN prosthetic groups to the [2Fe-2S] cluster of DRE2, another key component of the CIA machinery. In turn, this reduced cluster provides electrons for assembly of cytosolic iron-sulfur cluster proteins. Positively controls H(2)O(2)-induced cell death.</text>
</comment>
<dbReference type="SUPFAM" id="SSF52218">
    <property type="entry name" value="Flavoproteins"/>
    <property type="match status" value="1"/>
</dbReference>
<dbReference type="EMBL" id="LGST01000016">
    <property type="protein sequence ID" value="KNE01038.1"/>
    <property type="molecule type" value="Genomic_DNA"/>
</dbReference>
<feature type="binding site" evidence="9">
    <location>
        <position position="459"/>
    </location>
    <ligand>
        <name>NADP(+)</name>
        <dbReference type="ChEBI" id="CHEBI:58349"/>
    </ligand>
</feature>
<name>A0A0L0P3V4_CANAR</name>
<evidence type="ECO:0000256" key="3">
    <source>
        <dbReference type="ARBA" id="ARBA00022490"/>
    </source>
</evidence>
<dbReference type="GO" id="GO:0160246">
    <property type="term" value="F:NADPH-iron-sulfur [2Fe-2S] protein oxidoreductase activity"/>
    <property type="evidence" value="ECO:0007669"/>
    <property type="project" value="InterPro"/>
</dbReference>
<evidence type="ECO:0000259" key="10">
    <source>
        <dbReference type="PROSITE" id="PS50902"/>
    </source>
</evidence>
<dbReference type="VEuPathDB" id="FungiDB:QG37_01911"/>
<dbReference type="GO" id="GO:0050661">
    <property type="term" value="F:NADP binding"/>
    <property type="evidence" value="ECO:0007669"/>
    <property type="project" value="UniProtKB-UniRule"/>
</dbReference>
<comment type="cofactor">
    <cofactor evidence="2 9">
        <name>FAD</name>
        <dbReference type="ChEBI" id="CHEBI:57692"/>
    </cofactor>
</comment>
<dbReference type="VEuPathDB" id="FungiDB:B9J08_003329"/>
<comment type="caution">
    <text evidence="12">The sequence shown here is derived from an EMBL/GenBank/DDBJ whole genome shotgun (WGS) entry which is preliminary data.</text>
</comment>
<comment type="subunit">
    <text evidence="9">Interacts with DRE2; as part of the cytosolic iron-sulfur (Fe-S) protein assembly (CIA) machinery.</text>
</comment>
<evidence type="ECO:0000256" key="7">
    <source>
        <dbReference type="ARBA" id="ARBA00022857"/>
    </source>
</evidence>
<dbReference type="PANTHER" id="PTHR19384">
    <property type="entry name" value="NITRIC OXIDE SYNTHASE-RELATED"/>
    <property type="match status" value="1"/>
</dbReference>
<keyword evidence="4 9" id="KW-0285">Flavoprotein</keyword>
<dbReference type="HAMAP" id="MF_03178">
    <property type="entry name" value="NDOR1"/>
    <property type="match status" value="1"/>
</dbReference>
<comment type="similarity">
    <text evidence="9">In the N-terminal section; belongs to the flavodoxin family.</text>
</comment>
<dbReference type="AlphaFoldDB" id="A0A0L0P3V4"/>
<feature type="binding site" evidence="9">
    <location>
        <begin position="102"/>
        <end position="111"/>
    </location>
    <ligand>
        <name>FMN</name>
        <dbReference type="ChEBI" id="CHEBI:58210"/>
    </ligand>
</feature>
<protein>
    <recommendedName>
        <fullName evidence="9">NADPH-dependent diflavin oxidoreductase 1</fullName>
        <ecNumber evidence="9">1.18.1.-</ecNumber>
    </recommendedName>
    <alternativeName>
        <fullName evidence="9">NADPH-dependent FMN and FAD-containing oxidoreductase</fullName>
    </alternativeName>
</protein>
<dbReference type="Gene3D" id="3.40.50.80">
    <property type="entry name" value="Nucleotide-binding domain of ferredoxin-NADP reductase (FNR) module"/>
    <property type="match status" value="1"/>
</dbReference>
<comment type="cofactor">
    <cofactor evidence="1 9">
        <name>FMN</name>
        <dbReference type="ChEBI" id="CHEBI:58210"/>
    </cofactor>
</comment>
<dbReference type="Pfam" id="PF00175">
    <property type="entry name" value="NAD_binding_1"/>
    <property type="match status" value="1"/>
</dbReference>
<organism evidence="12 13">
    <name type="scientific">Candidozyma auris</name>
    <name type="common">Yeast</name>
    <name type="synonym">Candida auris</name>
    <dbReference type="NCBI Taxonomy" id="498019"/>
    <lineage>
        <taxon>Eukaryota</taxon>
        <taxon>Fungi</taxon>
        <taxon>Dikarya</taxon>
        <taxon>Ascomycota</taxon>
        <taxon>Saccharomycotina</taxon>
        <taxon>Pichiomycetes</taxon>
        <taxon>Metschnikowiaceae</taxon>
        <taxon>Candidozyma</taxon>
    </lineage>
</organism>
<feature type="binding site" evidence="9">
    <location>
        <begin position="64"/>
        <end position="67"/>
    </location>
    <ligand>
        <name>FMN</name>
        <dbReference type="ChEBI" id="CHEBI:58210"/>
    </ligand>
</feature>
<dbReference type="PRINTS" id="PR00369">
    <property type="entry name" value="FLAVODOXIN"/>
</dbReference>
<dbReference type="PROSITE" id="PS50902">
    <property type="entry name" value="FLAVODOXIN_LIKE"/>
    <property type="match status" value="1"/>
</dbReference>
<dbReference type="Proteomes" id="UP000037122">
    <property type="component" value="Unassembled WGS sequence"/>
</dbReference>
<dbReference type="InterPro" id="IPR001709">
    <property type="entry name" value="Flavoprot_Pyr_Nucl_cyt_Rdtase"/>
</dbReference>
<dbReference type="Gene3D" id="1.20.990.10">
    <property type="entry name" value="NADPH-cytochrome p450 Reductase, Chain A, domain 3"/>
    <property type="match status" value="1"/>
</dbReference>
<dbReference type="PRINTS" id="PR00371">
    <property type="entry name" value="FPNCR"/>
</dbReference>
<dbReference type="Gene3D" id="3.40.50.360">
    <property type="match status" value="1"/>
</dbReference>
<evidence type="ECO:0000256" key="2">
    <source>
        <dbReference type="ARBA" id="ARBA00001974"/>
    </source>
</evidence>
<dbReference type="InterPro" id="IPR001433">
    <property type="entry name" value="OxRdtase_FAD/NAD-bd"/>
</dbReference>
<dbReference type="InterPro" id="IPR008254">
    <property type="entry name" value="Flavodoxin/NO_synth"/>
</dbReference>
<keyword evidence="9" id="KW-0496">Mitochondrion</keyword>
<feature type="binding site" evidence="9">
    <location>
        <begin position="16"/>
        <end position="21"/>
    </location>
    <ligand>
        <name>FMN</name>
        <dbReference type="ChEBI" id="CHEBI:58210"/>
    </ligand>
</feature>
<feature type="binding site" evidence="9">
    <location>
        <position position="593"/>
    </location>
    <ligand>
        <name>FAD</name>
        <dbReference type="ChEBI" id="CHEBI:57692"/>
    </ligand>
</feature>
<dbReference type="InterPro" id="IPR023173">
    <property type="entry name" value="NADPH_Cyt_P450_Rdtase_alpha"/>
</dbReference>
<feature type="binding site" evidence="9">
    <location>
        <begin position="512"/>
        <end position="513"/>
    </location>
    <ligand>
        <name>NADP(+)</name>
        <dbReference type="ChEBI" id="CHEBI:58349"/>
    </ligand>
</feature>
<dbReference type="Pfam" id="PF00258">
    <property type="entry name" value="Flavodoxin_1"/>
    <property type="match status" value="1"/>
</dbReference>
<evidence type="ECO:0000256" key="8">
    <source>
        <dbReference type="ARBA" id="ARBA00023002"/>
    </source>
</evidence>
<dbReference type="Pfam" id="PF00667">
    <property type="entry name" value="FAD_binding_1"/>
    <property type="match status" value="1"/>
</dbReference>
<accession>A0A0L0P3V4</accession>
<comment type="subcellular location">
    <subcellularLocation>
        <location evidence="9">Cytoplasm</location>
    </subcellularLocation>
    <subcellularLocation>
        <location evidence="9">Mitochondrion</location>
    </subcellularLocation>
    <text evidence="9">Relocalizes to mitochondria after H(2)O(2) exposure.</text>
</comment>
<dbReference type="InterPro" id="IPR001094">
    <property type="entry name" value="Flavdoxin-like"/>
</dbReference>
<dbReference type="VEuPathDB" id="FungiDB:CJJ07_000877"/>
<feature type="domain" description="FAD-binding FR-type" evidence="11">
    <location>
        <begin position="202"/>
        <end position="445"/>
    </location>
</feature>
<dbReference type="PANTHER" id="PTHR19384:SF10">
    <property type="entry name" value="NADPH-DEPENDENT DIFLAVIN OXIDOREDUCTASE 1"/>
    <property type="match status" value="1"/>
</dbReference>
<sequence>MTNGPSVTSVAILYGSESGNSQDYAHFLARKLRYNSLKPTVCTLDSFPLKRLVTDIQYLIVVCSTTGQGEVPRNAKKFIKFLLKKKLPEDLLDHIKFTTFGLGDSSYPKFNYAIRKLHIRLRQLGCKELCPRCESDEQAPEGIDGFYAEWEAKVIDALQKEFLNIFTIDDHVLLPPEISVSVKCEDSDVVGNGDLSPTRNGAGLSLGRIVTNTRMTASDHFQDVRHVTIEAIDQDLSYAPGDTVALYPPNDDRSVELLLELQPHWLEIADKPLDMPHPPESEGGFIDHNYLTLRNLIKYHLDIMSIPRRSFFALLHHFVDDLTEEGKREKEKLYEFSTLAEAEDLYNYANRPRRLILETIMEFEKNLKIPLEYVLDLFPMIKVRLFLIASKSSSDTVEIIAGIVEYKTILRRIRRGLCSKWIKLLQVGDSVIFSIHKSNLSFSLPKIPNPPIVMIAPGTGVAPMKSLIEQRAGQQELHLFYGCRFSNKDFLFQDLWESFEAKGALHMHPCFSRDPGSRVKYVQDKLYLERETVAKLVLQESAIIFVCGSSGNMPRQVRMTLVEILKQGGPENLDAEQYLLDMENSGRYIQETW</sequence>
<proteinExistence type="inferred from homology"/>
<dbReference type="InterPro" id="IPR029039">
    <property type="entry name" value="Flavoprotein-like_sf"/>
</dbReference>
<reference evidence="13" key="1">
    <citation type="journal article" date="2015" name="BMC Genomics">
        <title>Draft genome of a commonly misdiagnosed multidrug resistant pathogen Candida auris.</title>
        <authorList>
            <person name="Chatterjee S."/>
            <person name="Alampalli S.V."/>
            <person name="Nageshan R.K."/>
            <person name="Chettiar S.T."/>
            <person name="Joshi S."/>
            <person name="Tatu U.S."/>
        </authorList>
    </citation>
    <scope>NUCLEOTIDE SEQUENCE [LARGE SCALE GENOMIC DNA]</scope>
    <source>
        <strain evidence="13">6684</strain>
    </source>
</reference>
<dbReference type="InterPro" id="IPR017938">
    <property type="entry name" value="Riboflavin_synthase-like_b-brl"/>
</dbReference>
<dbReference type="Gene3D" id="2.40.30.10">
    <property type="entry name" value="Translation factors"/>
    <property type="match status" value="1"/>
</dbReference>
<dbReference type="PROSITE" id="PS51384">
    <property type="entry name" value="FAD_FR"/>
    <property type="match status" value="1"/>
</dbReference>
<comment type="catalytic activity">
    <reaction evidence="9">
        <text>2 oxidized [2Fe-2S]-[protein] + NADPH = 2 reduced [2Fe-2S]-[protein] + NADP(+) + H(+)</text>
        <dbReference type="Rhea" id="RHEA:67716"/>
        <dbReference type="Rhea" id="RHEA-COMP:17327"/>
        <dbReference type="Rhea" id="RHEA-COMP:17328"/>
        <dbReference type="ChEBI" id="CHEBI:15378"/>
        <dbReference type="ChEBI" id="CHEBI:33737"/>
        <dbReference type="ChEBI" id="CHEBI:33738"/>
        <dbReference type="ChEBI" id="CHEBI:57783"/>
        <dbReference type="ChEBI" id="CHEBI:58349"/>
    </reaction>
</comment>
<feature type="binding site" evidence="9">
    <location>
        <position position="137"/>
    </location>
    <ligand>
        <name>FMN</name>
        <dbReference type="ChEBI" id="CHEBI:58210"/>
    </ligand>
</feature>
<dbReference type="EC" id="1.18.1.-" evidence="9"/>
<dbReference type="InterPro" id="IPR003097">
    <property type="entry name" value="CysJ-like_FAD-binding"/>
</dbReference>
<keyword evidence="8 9" id="KW-0560">Oxidoreductase</keyword>
<evidence type="ECO:0000313" key="12">
    <source>
        <dbReference type="EMBL" id="KNE01038.1"/>
    </source>
</evidence>
<feature type="binding site" evidence="9">
    <location>
        <position position="353"/>
    </location>
    <ligand>
        <name>FAD</name>
        <dbReference type="ChEBI" id="CHEBI:57692"/>
    </ligand>
</feature>
<dbReference type="InterPro" id="IPR039261">
    <property type="entry name" value="FNR_nucleotide-bd"/>
</dbReference>
<evidence type="ECO:0000256" key="5">
    <source>
        <dbReference type="ARBA" id="ARBA00022643"/>
    </source>
</evidence>
<dbReference type="InterPro" id="IPR017927">
    <property type="entry name" value="FAD-bd_FR_type"/>
</dbReference>
<evidence type="ECO:0000256" key="1">
    <source>
        <dbReference type="ARBA" id="ARBA00001917"/>
    </source>
</evidence>
<keyword evidence="7 9" id="KW-0521">NADP</keyword>